<dbReference type="NCBIfam" id="TIGR00350">
    <property type="entry name" value="lytR_cpsA_psr"/>
    <property type="match status" value="1"/>
</dbReference>
<evidence type="ECO:0000259" key="2">
    <source>
        <dbReference type="Pfam" id="PF03816"/>
    </source>
</evidence>
<evidence type="ECO:0000313" key="4">
    <source>
        <dbReference type="Proteomes" id="UP000538292"/>
    </source>
</evidence>
<comment type="caution">
    <text evidence="3">The sequence shown here is derived from an EMBL/GenBank/DDBJ whole genome shotgun (WGS) entry which is preliminary data.</text>
</comment>
<gene>
    <name evidence="3" type="ORF">H2C83_11835</name>
</gene>
<feature type="domain" description="Cell envelope-related transcriptional attenuator" evidence="2">
    <location>
        <begin position="73"/>
        <end position="214"/>
    </location>
</feature>
<dbReference type="AlphaFoldDB" id="A0A7W2ARV2"/>
<name>A0A7W2ARV2_9BACL</name>
<dbReference type="Proteomes" id="UP000538292">
    <property type="component" value="Unassembled WGS sequence"/>
</dbReference>
<dbReference type="InterPro" id="IPR004474">
    <property type="entry name" value="LytR_CpsA_psr"/>
</dbReference>
<dbReference type="Pfam" id="PF03816">
    <property type="entry name" value="LytR_cpsA_psr"/>
    <property type="match status" value="1"/>
</dbReference>
<protein>
    <submittedName>
        <fullName evidence="3">LCP family protein</fullName>
    </submittedName>
</protein>
<evidence type="ECO:0000313" key="3">
    <source>
        <dbReference type="EMBL" id="MBA4602993.1"/>
    </source>
</evidence>
<accession>A0A7W2ARV2</accession>
<proteinExistence type="inferred from homology"/>
<dbReference type="PANTHER" id="PTHR33392:SF10">
    <property type="entry name" value="POLYISOPRENYL-TEICHOIC ACID--PEPTIDOGLYCAN TEICHOIC ACID TRANSFERASE TAGV"/>
    <property type="match status" value="1"/>
</dbReference>
<comment type="similarity">
    <text evidence="1">Belongs to the LytR/CpsA/Psr (LCP) family.</text>
</comment>
<keyword evidence="4" id="KW-1185">Reference proteome</keyword>
<dbReference type="RefSeq" id="WP_181741063.1">
    <property type="nucleotide sequence ID" value="NZ_JACEOL010000036.1"/>
</dbReference>
<dbReference type="Gene3D" id="3.40.630.190">
    <property type="entry name" value="LCP protein"/>
    <property type="match status" value="1"/>
</dbReference>
<sequence length="305" mass="34644">MKKWILRLLSFSILILVLAVVYFGYQIWSAANRSYVPPTQTKSDKRDTAVTIHKDPVAILLLGVDEREGDRGRSDTIMIAAINPHEQDVVLTNIPRDTRVQIPGREGKDKINHSYAYGGVDLTRKTVEHFLDLPIDGYIQINMQGLKKIVDELDGIDVEIPFDFSYGGYTFEKGHMHLDGDQTLAFARMRKEDPTGDFGRIKRQQEVIRAIIRKGTDWTTLTKLDDVMDELGNNVKTDIAPFQLLQLQNAYSNLPRKNIETVSFKGKDARIGGVYYFRISPEEVARVRSILADQLDYQSPGQSLK</sequence>
<organism evidence="3 4">
    <name type="scientific">Thermoactinomyces mirandus</name>
    <dbReference type="NCBI Taxonomy" id="2756294"/>
    <lineage>
        <taxon>Bacteria</taxon>
        <taxon>Bacillati</taxon>
        <taxon>Bacillota</taxon>
        <taxon>Bacilli</taxon>
        <taxon>Bacillales</taxon>
        <taxon>Thermoactinomycetaceae</taxon>
        <taxon>Thermoactinomyces</taxon>
    </lineage>
</organism>
<dbReference type="EMBL" id="JACEOL010000036">
    <property type="protein sequence ID" value="MBA4602993.1"/>
    <property type="molecule type" value="Genomic_DNA"/>
</dbReference>
<dbReference type="PANTHER" id="PTHR33392">
    <property type="entry name" value="POLYISOPRENYL-TEICHOIC ACID--PEPTIDOGLYCAN TEICHOIC ACID TRANSFERASE TAGU"/>
    <property type="match status" value="1"/>
</dbReference>
<evidence type="ECO:0000256" key="1">
    <source>
        <dbReference type="ARBA" id="ARBA00006068"/>
    </source>
</evidence>
<reference evidence="3 4" key="1">
    <citation type="submission" date="2020-07" db="EMBL/GenBank/DDBJ databases">
        <title>Thermoactinomyces phylogeny.</title>
        <authorList>
            <person name="Dunlap C."/>
        </authorList>
    </citation>
    <scope>NUCLEOTIDE SEQUENCE [LARGE SCALE GENOMIC DNA]</scope>
    <source>
        <strain evidence="3 4">AMNI-1</strain>
    </source>
</reference>
<dbReference type="InterPro" id="IPR050922">
    <property type="entry name" value="LytR/CpsA/Psr_CW_biosynth"/>
</dbReference>